<organism evidence="4">
    <name type="scientific">Lotharella oceanica</name>
    <dbReference type="NCBI Taxonomy" id="641309"/>
    <lineage>
        <taxon>Eukaryota</taxon>
        <taxon>Sar</taxon>
        <taxon>Rhizaria</taxon>
        <taxon>Cercozoa</taxon>
        <taxon>Chlorarachniophyceae</taxon>
        <taxon>Lotharella</taxon>
    </lineage>
</organism>
<dbReference type="AlphaFoldDB" id="A0A7S2XF89"/>
<dbReference type="Gene3D" id="1.25.40.20">
    <property type="entry name" value="Ankyrin repeat-containing domain"/>
    <property type="match status" value="1"/>
</dbReference>
<evidence type="ECO:0000256" key="2">
    <source>
        <dbReference type="ARBA" id="ARBA00023043"/>
    </source>
</evidence>
<reference evidence="4" key="1">
    <citation type="submission" date="2021-01" db="EMBL/GenBank/DDBJ databases">
        <authorList>
            <person name="Corre E."/>
            <person name="Pelletier E."/>
            <person name="Niang G."/>
            <person name="Scheremetjew M."/>
            <person name="Finn R."/>
            <person name="Kale V."/>
            <person name="Holt S."/>
            <person name="Cochrane G."/>
            <person name="Meng A."/>
            <person name="Brown T."/>
            <person name="Cohen L."/>
        </authorList>
    </citation>
    <scope>NUCLEOTIDE SEQUENCE</scope>
    <source>
        <strain evidence="4">CCMP622</strain>
    </source>
</reference>
<gene>
    <name evidence="4" type="ORF">LSP00402_LOCUS17820</name>
</gene>
<dbReference type="InterPro" id="IPR036770">
    <property type="entry name" value="Ankyrin_rpt-contain_sf"/>
</dbReference>
<evidence type="ECO:0000256" key="3">
    <source>
        <dbReference type="PROSITE-ProRule" id="PRU00023"/>
    </source>
</evidence>
<dbReference type="InterPro" id="IPR002110">
    <property type="entry name" value="Ankyrin_rpt"/>
</dbReference>
<dbReference type="PROSITE" id="PS50088">
    <property type="entry name" value="ANK_REPEAT"/>
    <property type="match status" value="1"/>
</dbReference>
<accession>A0A7S2XF89</accession>
<dbReference type="PANTHER" id="PTHR24173:SF40">
    <property type="entry name" value="AGAP006757-PA"/>
    <property type="match status" value="1"/>
</dbReference>
<evidence type="ECO:0000313" key="4">
    <source>
        <dbReference type="EMBL" id="CAD9773828.1"/>
    </source>
</evidence>
<dbReference type="EMBL" id="HBHP01028839">
    <property type="protein sequence ID" value="CAD9773828.1"/>
    <property type="molecule type" value="Transcribed_RNA"/>
</dbReference>
<protein>
    <submittedName>
        <fullName evidence="4">Uncharacterized protein</fullName>
    </submittedName>
</protein>
<proteinExistence type="predicted"/>
<evidence type="ECO:0000256" key="1">
    <source>
        <dbReference type="ARBA" id="ARBA00022737"/>
    </source>
</evidence>
<feature type="repeat" description="ANK" evidence="3">
    <location>
        <begin position="166"/>
        <end position="198"/>
    </location>
</feature>
<dbReference type="Pfam" id="PF12796">
    <property type="entry name" value="Ank_2"/>
    <property type="match status" value="1"/>
</dbReference>
<keyword evidence="1" id="KW-0677">Repeat</keyword>
<name>A0A7S2XF89_9EUKA</name>
<dbReference type="PROSITE" id="PS50297">
    <property type="entry name" value="ANK_REP_REGION"/>
    <property type="match status" value="1"/>
</dbReference>
<dbReference type="SMART" id="SM00248">
    <property type="entry name" value="ANK"/>
    <property type="match status" value="3"/>
</dbReference>
<sequence length="252" mass="28346">MLCGSDATIRDVEIKKLRAEIGLIRAQTENYQLENAKLKIQLEALKPHKKTGWNSLSLKEKSLTHRMIRSCNRGDARAVEYWTTKLGVAVNCKDDSNWTPVVRGCIIGSLDVVKILVEHKATLDGYDLETNGGRPAISWAARDRSLDVLKFFIEEIKLDVDTTDTFGSTPLIHASMNNEVEVVKYLLDARANPRVRGDEGKTAREWATDRKRNKPVHDYLLMFEFTQVLLRDFPEALAVLHGRIIEAAGGSS</sequence>
<keyword evidence="2 3" id="KW-0040">ANK repeat</keyword>
<dbReference type="SUPFAM" id="SSF48403">
    <property type="entry name" value="Ankyrin repeat"/>
    <property type="match status" value="1"/>
</dbReference>
<dbReference type="PANTHER" id="PTHR24173">
    <property type="entry name" value="ANKYRIN REPEAT CONTAINING"/>
    <property type="match status" value="1"/>
</dbReference>